<feature type="compositionally biased region" description="Acidic residues" evidence="1">
    <location>
        <begin position="11"/>
        <end position="21"/>
    </location>
</feature>
<evidence type="ECO:0000313" key="3">
    <source>
        <dbReference type="Proteomes" id="UP000076532"/>
    </source>
</evidence>
<evidence type="ECO:0000313" key="2">
    <source>
        <dbReference type="EMBL" id="KZP32324.1"/>
    </source>
</evidence>
<keyword evidence="3" id="KW-1185">Reference proteome</keyword>
<reference evidence="2 3" key="1">
    <citation type="journal article" date="2016" name="Mol. Biol. Evol.">
        <title>Comparative Genomics of Early-Diverging Mushroom-Forming Fungi Provides Insights into the Origins of Lignocellulose Decay Capabilities.</title>
        <authorList>
            <person name="Nagy L.G."/>
            <person name="Riley R."/>
            <person name="Tritt A."/>
            <person name="Adam C."/>
            <person name="Daum C."/>
            <person name="Floudas D."/>
            <person name="Sun H."/>
            <person name="Yadav J.S."/>
            <person name="Pangilinan J."/>
            <person name="Larsson K.H."/>
            <person name="Matsuura K."/>
            <person name="Barry K."/>
            <person name="Labutti K."/>
            <person name="Kuo R."/>
            <person name="Ohm R.A."/>
            <person name="Bhattacharya S.S."/>
            <person name="Shirouzu T."/>
            <person name="Yoshinaga Y."/>
            <person name="Martin F.M."/>
            <person name="Grigoriev I.V."/>
            <person name="Hibbett D.S."/>
        </authorList>
    </citation>
    <scope>NUCLEOTIDE SEQUENCE [LARGE SCALE GENOMIC DNA]</scope>
    <source>
        <strain evidence="2 3">CBS 109695</strain>
    </source>
</reference>
<name>A0A166V3U9_9AGAM</name>
<dbReference type="Proteomes" id="UP000076532">
    <property type="component" value="Unassembled WGS sequence"/>
</dbReference>
<proteinExistence type="predicted"/>
<gene>
    <name evidence="2" type="ORF">FIBSPDRAFT_515605</name>
</gene>
<dbReference type="AlphaFoldDB" id="A0A166V3U9"/>
<feature type="region of interest" description="Disordered" evidence="1">
    <location>
        <begin position="1"/>
        <end position="21"/>
    </location>
</feature>
<sequence length="103" mass="11688">MLQVIQSGAGGEDEDGEDEENDLRWPKLQIIAVSDLPPGDNLDVDELYEVINDMQEAGRPIHKLLLPGFRVAQVQAEKMAGLERLIEISTFVDDWLRPFEWIV</sequence>
<dbReference type="EMBL" id="KV417486">
    <property type="protein sequence ID" value="KZP32324.1"/>
    <property type="molecule type" value="Genomic_DNA"/>
</dbReference>
<accession>A0A166V3U9</accession>
<organism evidence="2 3">
    <name type="scientific">Athelia psychrophila</name>
    <dbReference type="NCBI Taxonomy" id="1759441"/>
    <lineage>
        <taxon>Eukaryota</taxon>
        <taxon>Fungi</taxon>
        <taxon>Dikarya</taxon>
        <taxon>Basidiomycota</taxon>
        <taxon>Agaricomycotina</taxon>
        <taxon>Agaricomycetes</taxon>
        <taxon>Agaricomycetidae</taxon>
        <taxon>Atheliales</taxon>
        <taxon>Atheliaceae</taxon>
        <taxon>Athelia</taxon>
    </lineage>
</organism>
<protein>
    <submittedName>
        <fullName evidence="2">Uncharacterized protein</fullName>
    </submittedName>
</protein>
<evidence type="ECO:0000256" key="1">
    <source>
        <dbReference type="SAM" id="MobiDB-lite"/>
    </source>
</evidence>